<dbReference type="EMBL" id="VEVO01000010">
    <property type="protein sequence ID" value="KAF0036729.1"/>
    <property type="molecule type" value="Genomic_DNA"/>
</dbReference>
<protein>
    <submittedName>
        <fullName evidence="1">Uncharacterized protein</fullName>
    </submittedName>
</protein>
<organism evidence="1 2">
    <name type="scientific">Scophthalmus maximus</name>
    <name type="common">Turbot</name>
    <name type="synonym">Psetta maxima</name>
    <dbReference type="NCBI Taxonomy" id="52904"/>
    <lineage>
        <taxon>Eukaryota</taxon>
        <taxon>Metazoa</taxon>
        <taxon>Chordata</taxon>
        <taxon>Craniata</taxon>
        <taxon>Vertebrata</taxon>
        <taxon>Euteleostomi</taxon>
        <taxon>Actinopterygii</taxon>
        <taxon>Neopterygii</taxon>
        <taxon>Teleostei</taxon>
        <taxon>Neoteleostei</taxon>
        <taxon>Acanthomorphata</taxon>
        <taxon>Carangaria</taxon>
        <taxon>Pleuronectiformes</taxon>
        <taxon>Pleuronectoidei</taxon>
        <taxon>Scophthalmidae</taxon>
        <taxon>Scophthalmus</taxon>
    </lineage>
</organism>
<name>A0A6A4SVN2_SCOMX</name>
<reference evidence="1 2" key="1">
    <citation type="submission" date="2019-06" db="EMBL/GenBank/DDBJ databases">
        <title>Draft genomes of female and male turbot (Scophthalmus maximus).</title>
        <authorList>
            <person name="Xu H."/>
            <person name="Xu X.-W."/>
            <person name="Shao C."/>
            <person name="Chen S."/>
        </authorList>
    </citation>
    <scope>NUCLEOTIDE SEQUENCE [LARGE SCALE GENOMIC DNA]</scope>
    <source>
        <strain evidence="1">Ysfricsl-2016a</strain>
        <tissue evidence="1">Blood</tissue>
    </source>
</reference>
<evidence type="ECO:0000313" key="1">
    <source>
        <dbReference type="EMBL" id="KAF0036729.1"/>
    </source>
</evidence>
<evidence type="ECO:0000313" key="2">
    <source>
        <dbReference type="Proteomes" id="UP000438429"/>
    </source>
</evidence>
<dbReference type="Proteomes" id="UP000438429">
    <property type="component" value="Unassembled WGS sequence"/>
</dbReference>
<proteinExistence type="predicted"/>
<dbReference type="AlphaFoldDB" id="A0A6A4SVN2"/>
<sequence length="92" mass="10501">MCNSANCSNGTEKVAGWIRIEAEHEERRLNKCRNEFPVELGCQYIIDLYNNALFTQNSCSEHNRVGIFSFHTMMHPPPPLPVFAPFTQNSEA</sequence>
<accession>A0A6A4SVN2</accession>
<gene>
    <name evidence="1" type="ORF">F2P81_012041</name>
</gene>
<comment type="caution">
    <text evidence="1">The sequence shown here is derived from an EMBL/GenBank/DDBJ whole genome shotgun (WGS) entry which is preliminary data.</text>
</comment>